<dbReference type="PANTHER" id="PTHR42852:SF13">
    <property type="entry name" value="PROTEIN DIPZ"/>
    <property type="match status" value="1"/>
</dbReference>
<dbReference type="CDD" id="cd02966">
    <property type="entry name" value="TlpA_like_family"/>
    <property type="match status" value="1"/>
</dbReference>
<evidence type="ECO:0000256" key="1">
    <source>
        <dbReference type="ARBA" id="ARBA00023284"/>
    </source>
</evidence>
<dbReference type="InterPro" id="IPR036249">
    <property type="entry name" value="Thioredoxin-like_sf"/>
</dbReference>
<sequence length="170" mass="18792">MTPKRPFFSLLVFCILCVAAALPARAGSPGSAAPDFTLPDISGKKISLSEGKGKVVLLNFWATWCGPCRAEMPSLVNLYRELREKGLVVLAVSVDTTVKPVQVFAAEKSLPFPVLLDTDKEVYFDKYAVFGLPTSFLIDRKGMIVEKIMGETVWDSPSMKEKILTLLHRR</sequence>
<name>A0A953JBT1_9BACT</name>
<dbReference type="EMBL" id="JAIOIV010000051">
    <property type="protein sequence ID" value="MBZ0155874.1"/>
    <property type="molecule type" value="Genomic_DNA"/>
</dbReference>
<dbReference type="Gene3D" id="3.40.30.10">
    <property type="entry name" value="Glutaredoxin"/>
    <property type="match status" value="1"/>
</dbReference>
<feature type="chain" id="PRO_5037315975" evidence="2">
    <location>
        <begin position="27"/>
        <end position="170"/>
    </location>
</feature>
<proteinExistence type="predicted"/>
<organism evidence="4 5">
    <name type="scientific">Candidatus Nitrobium versatile</name>
    <dbReference type="NCBI Taxonomy" id="2884831"/>
    <lineage>
        <taxon>Bacteria</taxon>
        <taxon>Pseudomonadati</taxon>
        <taxon>Nitrospirota</taxon>
        <taxon>Nitrospiria</taxon>
        <taxon>Nitrospirales</taxon>
        <taxon>Nitrospiraceae</taxon>
        <taxon>Candidatus Nitrobium</taxon>
    </lineage>
</organism>
<dbReference type="AlphaFoldDB" id="A0A953JBT1"/>
<evidence type="ECO:0000313" key="5">
    <source>
        <dbReference type="Proteomes" id="UP000705867"/>
    </source>
</evidence>
<dbReference type="InterPro" id="IPR050553">
    <property type="entry name" value="Thioredoxin_ResA/DsbE_sf"/>
</dbReference>
<dbReference type="GO" id="GO:0016209">
    <property type="term" value="F:antioxidant activity"/>
    <property type="evidence" value="ECO:0007669"/>
    <property type="project" value="InterPro"/>
</dbReference>
<reference evidence="4" key="1">
    <citation type="journal article" date="2021" name="bioRxiv">
        <title>Unraveling nitrogen, sulfur and carbon metabolic pathways and microbial community transcriptional responses to substrate deprivation and toxicity stresses in a bioreactor mimicking anoxic brackish coastal sediment conditions.</title>
        <authorList>
            <person name="Martins P.D."/>
            <person name="Echeveste M.J."/>
            <person name="Arshad A."/>
            <person name="Kurth J."/>
            <person name="Ouboter H."/>
            <person name="Jetten M.S.M."/>
            <person name="Welte C.U."/>
        </authorList>
    </citation>
    <scope>NUCLEOTIDE SEQUENCE</scope>
    <source>
        <strain evidence="4">MAG_39</strain>
    </source>
</reference>
<evidence type="ECO:0000259" key="3">
    <source>
        <dbReference type="PROSITE" id="PS51352"/>
    </source>
</evidence>
<comment type="caution">
    <text evidence="4">The sequence shown here is derived from an EMBL/GenBank/DDBJ whole genome shotgun (WGS) entry which is preliminary data.</text>
</comment>
<reference evidence="4" key="2">
    <citation type="submission" date="2021-08" db="EMBL/GenBank/DDBJ databases">
        <authorList>
            <person name="Dalcin Martins P."/>
        </authorList>
    </citation>
    <scope>NUCLEOTIDE SEQUENCE</scope>
    <source>
        <strain evidence="4">MAG_39</strain>
    </source>
</reference>
<evidence type="ECO:0000313" key="4">
    <source>
        <dbReference type="EMBL" id="MBZ0155874.1"/>
    </source>
</evidence>
<dbReference type="Pfam" id="PF00578">
    <property type="entry name" value="AhpC-TSA"/>
    <property type="match status" value="1"/>
</dbReference>
<dbReference type="PANTHER" id="PTHR42852">
    <property type="entry name" value="THIOL:DISULFIDE INTERCHANGE PROTEIN DSBE"/>
    <property type="match status" value="1"/>
</dbReference>
<dbReference type="Proteomes" id="UP000705867">
    <property type="component" value="Unassembled WGS sequence"/>
</dbReference>
<dbReference type="InterPro" id="IPR017937">
    <property type="entry name" value="Thioredoxin_CS"/>
</dbReference>
<dbReference type="InterPro" id="IPR013766">
    <property type="entry name" value="Thioredoxin_domain"/>
</dbReference>
<dbReference type="GO" id="GO:0016491">
    <property type="term" value="F:oxidoreductase activity"/>
    <property type="evidence" value="ECO:0007669"/>
    <property type="project" value="InterPro"/>
</dbReference>
<dbReference type="InterPro" id="IPR000866">
    <property type="entry name" value="AhpC/TSA"/>
</dbReference>
<dbReference type="PROSITE" id="PS51352">
    <property type="entry name" value="THIOREDOXIN_2"/>
    <property type="match status" value="1"/>
</dbReference>
<evidence type="ECO:0000256" key="2">
    <source>
        <dbReference type="SAM" id="SignalP"/>
    </source>
</evidence>
<dbReference type="SUPFAM" id="SSF52833">
    <property type="entry name" value="Thioredoxin-like"/>
    <property type="match status" value="1"/>
</dbReference>
<keyword evidence="1" id="KW-0676">Redox-active center</keyword>
<dbReference type="PROSITE" id="PS00194">
    <property type="entry name" value="THIOREDOXIN_1"/>
    <property type="match status" value="1"/>
</dbReference>
<gene>
    <name evidence="4" type="ORF">K8I29_06620</name>
</gene>
<keyword evidence="2" id="KW-0732">Signal</keyword>
<feature type="domain" description="Thioredoxin" evidence="3">
    <location>
        <begin position="27"/>
        <end position="168"/>
    </location>
</feature>
<accession>A0A953JBT1</accession>
<feature type="signal peptide" evidence="2">
    <location>
        <begin position="1"/>
        <end position="26"/>
    </location>
</feature>
<protein>
    <submittedName>
        <fullName evidence="4">TlpA family protein disulfide reductase</fullName>
    </submittedName>
</protein>